<dbReference type="Proteomes" id="UP000515908">
    <property type="component" value="Chromosome 04"/>
</dbReference>
<protein>
    <submittedName>
        <fullName evidence="1">Uncharacterized protein</fullName>
    </submittedName>
</protein>
<keyword evidence="2" id="KW-1185">Reference proteome</keyword>
<reference evidence="1 2" key="1">
    <citation type="submission" date="2020-08" db="EMBL/GenBank/DDBJ databases">
        <authorList>
            <person name="Newling K."/>
            <person name="Davey J."/>
            <person name="Forrester S."/>
        </authorList>
    </citation>
    <scope>NUCLEOTIDE SEQUENCE [LARGE SCALE GENOMIC DNA]</scope>
    <source>
        <strain evidence="2">Crithidia deanei Carvalho (ATCC PRA-265)</strain>
    </source>
</reference>
<evidence type="ECO:0000313" key="1">
    <source>
        <dbReference type="EMBL" id="CAD2215232.1"/>
    </source>
</evidence>
<evidence type="ECO:0000313" key="2">
    <source>
        <dbReference type="Proteomes" id="UP000515908"/>
    </source>
</evidence>
<organism evidence="1 2">
    <name type="scientific">Angomonas deanei</name>
    <dbReference type="NCBI Taxonomy" id="59799"/>
    <lineage>
        <taxon>Eukaryota</taxon>
        <taxon>Discoba</taxon>
        <taxon>Euglenozoa</taxon>
        <taxon>Kinetoplastea</taxon>
        <taxon>Metakinetoplastina</taxon>
        <taxon>Trypanosomatida</taxon>
        <taxon>Trypanosomatidae</taxon>
        <taxon>Strigomonadinae</taxon>
        <taxon>Angomonas</taxon>
    </lineage>
</organism>
<accession>S9W9B0</accession>
<dbReference type="VEuPathDB" id="TriTrypDB:ADEAN_000268700"/>
<dbReference type="OrthoDB" id="263013at2759"/>
<dbReference type="EMBL" id="LR877148">
    <property type="protein sequence ID" value="CAD2215232.1"/>
    <property type="molecule type" value="Genomic_DNA"/>
</dbReference>
<gene>
    <name evidence="1" type="ORF">ADEAN_000268700</name>
</gene>
<proteinExistence type="predicted"/>
<name>S9W9B0_9TRYP</name>
<sequence>MTQSTPHKNECVSAATLTYTVAPFPLDGNENMFETYILNASDEKRRQQFQATWYSKAWTGVKNFVSDRAVVQRQSDFLRYFSRQLEPNLNPAVENTVLFSCRCALLSLGHPQLGVLYVTRQGLFFASEAYMQQQDRHNIRTAAALNSSHPSSSDDEDATETASNASELHEWVMEGKEVIKDYVNIAHVASLLPSVLLKSRAPYSDIYVMGIPNPAVLPTAVQVFTVKPAQLFQFTNPYDVVIKPPDLNNIAYSSSYSSGYTDSKTNRYSPPPAEGTTMKLIELLSFNEYDLIKLFPSGTDAMVVTALLDRLLRSFKVEHNYPLLHPKAEYAAPH</sequence>
<dbReference type="AlphaFoldDB" id="S9W9B0"/>